<dbReference type="AlphaFoldDB" id="X0ZLW4"/>
<sequence length="47" mass="5044">ATRQLVRGGSAISGLPTTDQDRWAALVKSERPRAVLIHGTRESSIGK</sequence>
<dbReference type="EMBL" id="BARS01057178">
    <property type="protein sequence ID" value="GAG49236.1"/>
    <property type="molecule type" value="Genomic_DNA"/>
</dbReference>
<proteinExistence type="predicted"/>
<organism evidence="1">
    <name type="scientific">marine sediment metagenome</name>
    <dbReference type="NCBI Taxonomy" id="412755"/>
    <lineage>
        <taxon>unclassified sequences</taxon>
        <taxon>metagenomes</taxon>
        <taxon>ecological metagenomes</taxon>
    </lineage>
</organism>
<gene>
    <name evidence="1" type="ORF">S01H1_83936</name>
</gene>
<protein>
    <submittedName>
        <fullName evidence="1">Uncharacterized protein</fullName>
    </submittedName>
</protein>
<accession>X0ZLW4</accession>
<evidence type="ECO:0000313" key="1">
    <source>
        <dbReference type="EMBL" id="GAG49236.1"/>
    </source>
</evidence>
<reference evidence="1" key="1">
    <citation type="journal article" date="2014" name="Front. Microbiol.">
        <title>High frequency of phylogenetically diverse reductive dehalogenase-homologous genes in deep subseafloor sedimentary metagenomes.</title>
        <authorList>
            <person name="Kawai M."/>
            <person name="Futagami T."/>
            <person name="Toyoda A."/>
            <person name="Takaki Y."/>
            <person name="Nishi S."/>
            <person name="Hori S."/>
            <person name="Arai W."/>
            <person name="Tsubouchi T."/>
            <person name="Morono Y."/>
            <person name="Uchiyama I."/>
            <person name="Ito T."/>
            <person name="Fujiyama A."/>
            <person name="Inagaki F."/>
            <person name="Takami H."/>
        </authorList>
    </citation>
    <scope>NUCLEOTIDE SEQUENCE</scope>
    <source>
        <strain evidence="1">Expedition CK06-06</strain>
    </source>
</reference>
<comment type="caution">
    <text evidence="1">The sequence shown here is derived from an EMBL/GenBank/DDBJ whole genome shotgun (WGS) entry which is preliminary data.</text>
</comment>
<name>X0ZLW4_9ZZZZ</name>
<feature type="non-terminal residue" evidence="1">
    <location>
        <position position="1"/>
    </location>
</feature>